<proteinExistence type="predicted"/>
<reference evidence="2" key="1">
    <citation type="journal article" date="2020" name="Stud. Mycol.">
        <title>101 Dothideomycetes genomes: a test case for predicting lifestyles and emergence of pathogens.</title>
        <authorList>
            <person name="Haridas S."/>
            <person name="Albert R."/>
            <person name="Binder M."/>
            <person name="Bloem J."/>
            <person name="Labutti K."/>
            <person name="Salamov A."/>
            <person name="Andreopoulos B."/>
            <person name="Baker S."/>
            <person name="Barry K."/>
            <person name="Bills G."/>
            <person name="Bluhm B."/>
            <person name="Cannon C."/>
            <person name="Castanera R."/>
            <person name="Culley D."/>
            <person name="Daum C."/>
            <person name="Ezra D."/>
            <person name="Gonzalez J."/>
            <person name="Henrissat B."/>
            <person name="Kuo A."/>
            <person name="Liang C."/>
            <person name="Lipzen A."/>
            <person name="Lutzoni F."/>
            <person name="Magnuson J."/>
            <person name="Mondo S."/>
            <person name="Nolan M."/>
            <person name="Ohm R."/>
            <person name="Pangilinan J."/>
            <person name="Park H.-J."/>
            <person name="Ramirez L."/>
            <person name="Alfaro M."/>
            <person name="Sun H."/>
            <person name="Tritt A."/>
            <person name="Yoshinaga Y."/>
            <person name="Zwiers L.-H."/>
            <person name="Turgeon B."/>
            <person name="Goodwin S."/>
            <person name="Spatafora J."/>
            <person name="Crous P."/>
            <person name="Grigoriev I."/>
        </authorList>
    </citation>
    <scope>NUCLEOTIDE SEQUENCE</scope>
    <source>
        <strain evidence="2">CBS 379.55</strain>
    </source>
</reference>
<accession>A0A6A6JGX3</accession>
<evidence type="ECO:0000313" key="2">
    <source>
        <dbReference type="EMBL" id="KAF2275218.1"/>
    </source>
</evidence>
<dbReference type="GeneID" id="54555103"/>
<keyword evidence="3" id="KW-1185">Reference proteome</keyword>
<name>A0A6A6JGX3_WESOR</name>
<dbReference type="OrthoDB" id="5125733at2759"/>
<dbReference type="EMBL" id="ML986498">
    <property type="protein sequence ID" value="KAF2275218.1"/>
    <property type="molecule type" value="Genomic_DNA"/>
</dbReference>
<evidence type="ECO:0000259" key="1">
    <source>
        <dbReference type="Pfam" id="PF06985"/>
    </source>
</evidence>
<gene>
    <name evidence="2" type="ORF">EI97DRAFT_475780</name>
</gene>
<sequence length="678" mass="75488">MSLFQSPLSTSVEQEAQEPLRSEYSVETKVLGENFVALMDEVNPWKRRVPLYCGRPAGLAETKSSLTLVVDAFTLSRTRAQDDGGCRFCGVLVQALDAYFEEWRGARKRILLDMKEKGTIKMRLDDDRWSGEAVEIYATSAARSPWPTLGTAHHILANSGSDEAFDFVRRCIQDCLADPKHSECKLPSQSSSHIPKRLLDVGRAAAPIRLIDTNGKPLQYATLSHRWGTGPTLTATKSNWNKLSKTITFETLPPLFQDAVIVTRQLGLRYLWIDSLCIIQDSARDWEMESAKMGAIYENSYVTIAATNSRDGNARCLVEREKLIKIHYKNTTGKEFALRARRIQEHHPNPKEGEPARPTGPLTSRAWALQEHVLSTRILHYTATELLFECRAGYRCECMPSKRTCITALSMIPEAIAKKKKNRDALWNAWHRVAEKYTERDLTVQTDKLPAISGIASKIEQASGSAYIAGLWKDNLASDLLWSASWKKYPGTDAYALDTYRAPTFSWASLNVPVHYFTPDAEESETFSSMITLVSSSVSLTGLNPLGTVSEASIRLRGPCLEATLVATVKDTLWQYTLWIKGTSAIRIAHDCLLVEALTASSGEENAKATVRRAKADDTISEFRAPVLCLGVGRYDTWISGLVLGECQGTQEAYARLGAFSAGIEVFQKAEKRDLTLL</sequence>
<dbReference type="Pfam" id="PF06985">
    <property type="entry name" value="HET"/>
    <property type="match status" value="1"/>
</dbReference>
<organism evidence="2 3">
    <name type="scientific">Westerdykella ornata</name>
    <dbReference type="NCBI Taxonomy" id="318751"/>
    <lineage>
        <taxon>Eukaryota</taxon>
        <taxon>Fungi</taxon>
        <taxon>Dikarya</taxon>
        <taxon>Ascomycota</taxon>
        <taxon>Pezizomycotina</taxon>
        <taxon>Dothideomycetes</taxon>
        <taxon>Pleosporomycetidae</taxon>
        <taxon>Pleosporales</taxon>
        <taxon>Sporormiaceae</taxon>
        <taxon>Westerdykella</taxon>
    </lineage>
</organism>
<evidence type="ECO:0000313" key="3">
    <source>
        <dbReference type="Proteomes" id="UP000800097"/>
    </source>
</evidence>
<dbReference type="InterPro" id="IPR010730">
    <property type="entry name" value="HET"/>
</dbReference>
<dbReference type="PANTHER" id="PTHR33112">
    <property type="entry name" value="DOMAIN PROTEIN, PUTATIVE-RELATED"/>
    <property type="match status" value="1"/>
</dbReference>
<dbReference type="PANTHER" id="PTHR33112:SF9">
    <property type="entry name" value="HETEROKARYON INCOMPATIBILITY DOMAIN-CONTAINING PROTEIN"/>
    <property type="match status" value="1"/>
</dbReference>
<feature type="domain" description="Heterokaryon incompatibility" evidence="1">
    <location>
        <begin position="220"/>
        <end position="371"/>
    </location>
</feature>
<dbReference type="Proteomes" id="UP000800097">
    <property type="component" value="Unassembled WGS sequence"/>
</dbReference>
<protein>
    <submittedName>
        <fullName evidence="2">HET-domain-containing protein</fullName>
    </submittedName>
</protein>
<dbReference type="RefSeq" id="XP_033652757.1">
    <property type="nucleotide sequence ID" value="XM_033801928.1"/>
</dbReference>
<dbReference type="AlphaFoldDB" id="A0A6A6JGX3"/>